<keyword evidence="4" id="KW-1185">Reference proteome</keyword>
<evidence type="ECO:0000256" key="1">
    <source>
        <dbReference type="SAM" id="MobiDB-lite"/>
    </source>
</evidence>
<dbReference type="PANTHER" id="PTHR10763:SF26">
    <property type="entry name" value="CELL DIVISION CONTROL PROTEIN 6 HOMOLOG"/>
    <property type="match status" value="1"/>
</dbReference>
<dbReference type="InterPro" id="IPR050311">
    <property type="entry name" value="ORC1/CDC6"/>
</dbReference>
<dbReference type="EMBL" id="KK101725">
    <property type="protein sequence ID" value="KIY99853.1"/>
    <property type="molecule type" value="Genomic_DNA"/>
</dbReference>
<organism evidence="3 4">
    <name type="scientific">Monoraphidium neglectum</name>
    <dbReference type="NCBI Taxonomy" id="145388"/>
    <lineage>
        <taxon>Eukaryota</taxon>
        <taxon>Viridiplantae</taxon>
        <taxon>Chlorophyta</taxon>
        <taxon>core chlorophytes</taxon>
        <taxon>Chlorophyceae</taxon>
        <taxon>CS clade</taxon>
        <taxon>Sphaeropleales</taxon>
        <taxon>Selenastraceae</taxon>
        <taxon>Monoraphidium</taxon>
    </lineage>
</organism>
<dbReference type="Proteomes" id="UP000054498">
    <property type="component" value="Unassembled WGS sequence"/>
</dbReference>
<gene>
    <name evidence="3" type="ORF">MNEG_8109</name>
</gene>
<dbReference type="PANTHER" id="PTHR10763">
    <property type="entry name" value="CELL DIVISION CONTROL PROTEIN 6-RELATED"/>
    <property type="match status" value="1"/>
</dbReference>
<feature type="region of interest" description="Disordered" evidence="1">
    <location>
        <begin position="186"/>
        <end position="206"/>
    </location>
</feature>
<dbReference type="KEGG" id="mng:MNEG_8109"/>
<dbReference type="SUPFAM" id="SSF52540">
    <property type="entry name" value="P-loop containing nucleoside triphosphate hydrolases"/>
    <property type="match status" value="1"/>
</dbReference>
<dbReference type="AlphaFoldDB" id="A0A0D2KX32"/>
<feature type="domain" description="Orc1-like AAA ATPase" evidence="2">
    <location>
        <begin position="99"/>
        <end position="267"/>
    </location>
</feature>
<dbReference type="GO" id="GO:0033314">
    <property type="term" value="P:mitotic DNA replication checkpoint signaling"/>
    <property type="evidence" value="ECO:0007669"/>
    <property type="project" value="TreeGrafter"/>
</dbReference>
<dbReference type="RefSeq" id="XP_013898873.1">
    <property type="nucleotide sequence ID" value="XM_014043419.1"/>
</dbReference>
<dbReference type="InterPro" id="IPR041664">
    <property type="entry name" value="AAA_16"/>
</dbReference>
<dbReference type="Gene3D" id="3.40.50.300">
    <property type="entry name" value="P-loop containing nucleotide triphosphate hydrolases"/>
    <property type="match status" value="1"/>
</dbReference>
<dbReference type="Pfam" id="PF13191">
    <property type="entry name" value="AAA_16"/>
    <property type="match status" value="1"/>
</dbReference>
<name>A0A0D2KX32_9CHLO</name>
<dbReference type="InterPro" id="IPR027417">
    <property type="entry name" value="P-loop_NTPase"/>
</dbReference>
<dbReference type="GO" id="GO:0003688">
    <property type="term" value="F:DNA replication origin binding"/>
    <property type="evidence" value="ECO:0007669"/>
    <property type="project" value="TreeGrafter"/>
</dbReference>
<dbReference type="GO" id="GO:0005634">
    <property type="term" value="C:nucleus"/>
    <property type="evidence" value="ECO:0007669"/>
    <property type="project" value="TreeGrafter"/>
</dbReference>
<accession>A0A0D2KX32</accession>
<proteinExistence type="predicted"/>
<sequence>MTAAVDAHVAGLDLAEAVLMPLSCISNVPTSPRSAKKQRLITECRSPTTPAQPRALAFGADCGAAAPRPPIVEEDPLAEPLASARELLRDPSATDGAPLGREAQHERVAAAAAAFAAGGRGEALYVSGLPGTGKSHTVSRALRALDAVEGGAVSTLWINCMGVANAGEAYGRIHAAALAAAAGGARASTPGKRKAPGGGNCGGASSSSSVTGSLSVSYEQLLQALRGGSGGADASKKRRSVGGGRGVGAGAGCGGPAVAVVLDEVDALVGKGQQVGGG</sequence>
<dbReference type="OrthoDB" id="1926878at2759"/>
<evidence type="ECO:0000313" key="3">
    <source>
        <dbReference type="EMBL" id="KIY99853.1"/>
    </source>
</evidence>
<reference evidence="3 4" key="1">
    <citation type="journal article" date="2013" name="BMC Genomics">
        <title>Reconstruction of the lipid metabolism for the microalga Monoraphidium neglectum from its genome sequence reveals characteristics suitable for biofuel production.</title>
        <authorList>
            <person name="Bogen C."/>
            <person name="Al-Dilaimi A."/>
            <person name="Albersmeier A."/>
            <person name="Wichmann J."/>
            <person name="Grundmann M."/>
            <person name="Rupp O."/>
            <person name="Lauersen K.J."/>
            <person name="Blifernez-Klassen O."/>
            <person name="Kalinowski J."/>
            <person name="Goesmann A."/>
            <person name="Mussgnug J.H."/>
            <person name="Kruse O."/>
        </authorList>
    </citation>
    <scope>NUCLEOTIDE SEQUENCE [LARGE SCALE GENOMIC DNA]</scope>
    <source>
        <strain evidence="3 4">SAG 48.87</strain>
    </source>
</reference>
<dbReference type="GeneID" id="25740985"/>
<evidence type="ECO:0000259" key="2">
    <source>
        <dbReference type="Pfam" id="PF13191"/>
    </source>
</evidence>
<dbReference type="GO" id="GO:0006270">
    <property type="term" value="P:DNA replication initiation"/>
    <property type="evidence" value="ECO:0007669"/>
    <property type="project" value="TreeGrafter"/>
</dbReference>
<evidence type="ECO:0000313" key="4">
    <source>
        <dbReference type="Proteomes" id="UP000054498"/>
    </source>
</evidence>
<protein>
    <recommendedName>
        <fullName evidence="2">Orc1-like AAA ATPase domain-containing protein</fullName>
    </recommendedName>
</protein>